<dbReference type="InterPro" id="IPR052276">
    <property type="entry name" value="Diphthamide-biosynth_chaperone"/>
</dbReference>
<evidence type="ECO:0000259" key="1">
    <source>
        <dbReference type="PROSITE" id="PS50076"/>
    </source>
</evidence>
<dbReference type="Pfam" id="PF00226">
    <property type="entry name" value="DnaJ"/>
    <property type="match status" value="1"/>
</dbReference>
<evidence type="ECO:0000313" key="2">
    <source>
        <dbReference type="EMBL" id="ABM69428.1"/>
    </source>
</evidence>
<dbReference type="STRING" id="146891.A9601_01401"/>
<dbReference type="InterPro" id="IPR001623">
    <property type="entry name" value="DnaJ_domain"/>
</dbReference>
<feature type="domain" description="J" evidence="1">
    <location>
        <begin position="14"/>
        <end position="75"/>
    </location>
</feature>
<dbReference type="HOGENOM" id="CLU_1189056_0_0_3"/>
<evidence type="ECO:0000313" key="3">
    <source>
        <dbReference type="Proteomes" id="UP000002590"/>
    </source>
</evidence>
<dbReference type="SUPFAM" id="SSF46565">
    <property type="entry name" value="Chaperone J-domain"/>
    <property type="match status" value="1"/>
</dbReference>
<dbReference type="CDD" id="cd06257">
    <property type="entry name" value="DnaJ"/>
    <property type="match status" value="1"/>
</dbReference>
<dbReference type="PROSITE" id="PS50076">
    <property type="entry name" value="DNAJ_2"/>
    <property type="match status" value="1"/>
</dbReference>
<dbReference type="PANTHER" id="PTHR44240:SF10">
    <property type="entry name" value="J DOMAIN-CONTAINING PROTEIN"/>
    <property type="match status" value="1"/>
</dbReference>
<dbReference type="KEGG" id="pmb:A9601_01401"/>
<sequence>MVIFNAKFIKMEKNLYEELGLKNNATRSEIKSSYRSLVKQHHPDAGGKKERFLAIQNAWETLNDPIKKQQYDSSFFSSSSSFDSFNENWEEKFNSKKYNSSIKDKEVETWIKEIYSPINRLISQIIKPLNNEIKELSADPYDDQLMENFCRYIILSKNKIEKVEKIYNKKIVPKSITALGLNLYHCFSQVKDALSEFDRYTQGYVDNYLFDGKEMIKEAKRIQSKMSTEKKNKNF</sequence>
<dbReference type="AlphaFoldDB" id="A2BNR7"/>
<proteinExistence type="predicted"/>
<keyword evidence="2" id="KW-0346">Stress response</keyword>
<dbReference type="Proteomes" id="UP000002590">
    <property type="component" value="Chromosome"/>
</dbReference>
<gene>
    <name evidence="2" type="ordered locus">A9601_01401</name>
</gene>
<dbReference type="PANTHER" id="PTHR44240">
    <property type="entry name" value="DNAJ DOMAIN (PROKARYOTIC HEAT SHOCK PROTEIN)-RELATED"/>
    <property type="match status" value="1"/>
</dbReference>
<dbReference type="Gene3D" id="1.10.287.110">
    <property type="entry name" value="DnaJ domain"/>
    <property type="match status" value="1"/>
</dbReference>
<dbReference type="SMART" id="SM00271">
    <property type="entry name" value="DnaJ"/>
    <property type="match status" value="1"/>
</dbReference>
<dbReference type="eggNOG" id="COG0484">
    <property type="taxonomic scope" value="Bacteria"/>
</dbReference>
<reference evidence="2 3" key="1">
    <citation type="journal article" date="2007" name="PLoS Genet.">
        <title>Patterns and implications of gene gain and loss in the evolution of Prochlorococcus.</title>
        <authorList>
            <person name="Kettler G.C."/>
            <person name="Martiny A.C."/>
            <person name="Huang K."/>
            <person name="Zucker J."/>
            <person name="Coleman M.L."/>
            <person name="Rodrigue S."/>
            <person name="Chen F."/>
            <person name="Lapidus A."/>
            <person name="Ferriera S."/>
            <person name="Johnson J."/>
            <person name="Steglich C."/>
            <person name="Church G.M."/>
            <person name="Richardson P."/>
            <person name="Chisholm S.W."/>
        </authorList>
    </citation>
    <scope>NUCLEOTIDE SEQUENCE [LARGE SCALE GENOMIC DNA]</scope>
    <source>
        <strain evidence="2 3">AS9601</strain>
    </source>
</reference>
<accession>A2BNR7</accession>
<name>A2BNR7_PROMS</name>
<dbReference type="InterPro" id="IPR036869">
    <property type="entry name" value="J_dom_sf"/>
</dbReference>
<organism evidence="2 3">
    <name type="scientific">Prochlorococcus marinus (strain AS9601)</name>
    <dbReference type="NCBI Taxonomy" id="146891"/>
    <lineage>
        <taxon>Bacteria</taxon>
        <taxon>Bacillati</taxon>
        <taxon>Cyanobacteriota</taxon>
        <taxon>Cyanophyceae</taxon>
        <taxon>Synechococcales</taxon>
        <taxon>Prochlorococcaceae</taxon>
        <taxon>Prochlorococcus</taxon>
    </lineage>
</organism>
<dbReference type="PRINTS" id="PR00625">
    <property type="entry name" value="JDOMAIN"/>
</dbReference>
<dbReference type="EMBL" id="CP000551">
    <property type="protein sequence ID" value="ABM69428.1"/>
    <property type="molecule type" value="Genomic_DNA"/>
</dbReference>
<protein>
    <submittedName>
        <fullName evidence="2">Possible heat shock protein DnaJ</fullName>
    </submittedName>
</protein>